<dbReference type="PROSITE" id="PS51182">
    <property type="entry name" value="C2_TENSIN"/>
    <property type="match status" value="1"/>
</dbReference>
<protein>
    <submittedName>
        <fullName evidence="7">Cyclin-G-associated kinase</fullName>
    </submittedName>
</protein>
<dbReference type="InterPro" id="IPR014020">
    <property type="entry name" value="Tensin_C2-dom"/>
</dbReference>
<dbReference type="InterPro" id="IPR000719">
    <property type="entry name" value="Prot_kinase_dom"/>
</dbReference>
<dbReference type="SMART" id="SM01326">
    <property type="entry name" value="PTEN_C2"/>
    <property type="match status" value="1"/>
</dbReference>
<dbReference type="AlphaFoldDB" id="A0A158R5E2"/>
<dbReference type="PROSITE" id="PS00108">
    <property type="entry name" value="PROTEIN_KINASE_ST"/>
    <property type="match status" value="1"/>
</dbReference>
<dbReference type="GO" id="GO:0035612">
    <property type="term" value="F:AP-2 adaptor complex binding"/>
    <property type="evidence" value="ECO:0007669"/>
    <property type="project" value="TreeGrafter"/>
</dbReference>
<feature type="domain" description="C2 tensin-type" evidence="5">
    <location>
        <begin position="601"/>
        <end position="739"/>
    </location>
</feature>
<evidence type="ECO:0000256" key="3">
    <source>
        <dbReference type="SAM" id="MobiDB-lite"/>
    </source>
</evidence>
<dbReference type="Proteomes" id="UP000046393">
    <property type="component" value="Unplaced"/>
</dbReference>
<dbReference type="SMART" id="SM00220">
    <property type="entry name" value="S_TKc"/>
    <property type="match status" value="1"/>
</dbReference>
<dbReference type="GO" id="GO:2000369">
    <property type="term" value="P:regulation of clathrin-dependent endocytosis"/>
    <property type="evidence" value="ECO:0007669"/>
    <property type="project" value="TreeGrafter"/>
</dbReference>
<dbReference type="GO" id="GO:0045747">
    <property type="term" value="P:positive regulation of Notch signaling pathway"/>
    <property type="evidence" value="ECO:0007669"/>
    <property type="project" value="TreeGrafter"/>
</dbReference>
<dbReference type="GO" id="GO:0030136">
    <property type="term" value="C:clathrin-coated vesicle"/>
    <property type="evidence" value="ECO:0007669"/>
    <property type="project" value="UniProtKB-SubCell"/>
</dbReference>
<dbReference type="InterPro" id="IPR029021">
    <property type="entry name" value="Prot-tyrosine_phosphatase-like"/>
</dbReference>
<evidence type="ECO:0000313" key="6">
    <source>
        <dbReference type="Proteomes" id="UP000046393"/>
    </source>
</evidence>
<evidence type="ECO:0000256" key="2">
    <source>
        <dbReference type="ARBA" id="ARBA00022741"/>
    </source>
</evidence>
<dbReference type="InterPro" id="IPR001623">
    <property type="entry name" value="DnaJ_domain"/>
</dbReference>
<organism evidence="6 7">
    <name type="scientific">Syphacia muris</name>
    <dbReference type="NCBI Taxonomy" id="451379"/>
    <lineage>
        <taxon>Eukaryota</taxon>
        <taxon>Metazoa</taxon>
        <taxon>Ecdysozoa</taxon>
        <taxon>Nematoda</taxon>
        <taxon>Chromadorea</taxon>
        <taxon>Rhabditida</taxon>
        <taxon>Spirurina</taxon>
        <taxon>Oxyuridomorpha</taxon>
        <taxon>Oxyuroidea</taxon>
        <taxon>Oxyuridae</taxon>
        <taxon>Syphacia</taxon>
    </lineage>
</organism>
<dbReference type="Gene3D" id="1.10.287.110">
    <property type="entry name" value="DnaJ domain"/>
    <property type="match status" value="1"/>
</dbReference>
<dbReference type="Pfam" id="PF00069">
    <property type="entry name" value="Pkinase"/>
    <property type="match status" value="1"/>
</dbReference>
<dbReference type="STRING" id="451379.A0A158R5E2"/>
<evidence type="ECO:0000259" key="5">
    <source>
        <dbReference type="PROSITE" id="PS51182"/>
    </source>
</evidence>
<accession>A0A158R5E2</accession>
<dbReference type="InterPro" id="IPR036869">
    <property type="entry name" value="J_dom_sf"/>
</dbReference>
<keyword evidence="6" id="KW-1185">Reference proteome</keyword>
<name>A0A158R5E2_9BILA</name>
<dbReference type="CDD" id="cd06257">
    <property type="entry name" value="DnaJ"/>
    <property type="match status" value="1"/>
</dbReference>
<dbReference type="PROSITE" id="PS50011">
    <property type="entry name" value="PROTEIN_KINASE_DOM"/>
    <property type="match status" value="1"/>
</dbReference>
<dbReference type="FunFam" id="1.10.287.110:FF:000002">
    <property type="entry name" value="putative tyrosine-protein phosphatase auxilin isoform X2"/>
    <property type="match status" value="1"/>
</dbReference>
<dbReference type="InterPro" id="IPR011009">
    <property type="entry name" value="Kinase-like_dom_sf"/>
</dbReference>
<dbReference type="WBParaSite" id="SMUV_0000646801-mRNA-1">
    <property type="protein sequence ID" value="SMUV_0000646801-mRNA-1"/>
    <property type="gene ID" value="SMUV_0000646801"/>
</dbReference>
<dbReference type="SUPFAM" id="SSF56112">
    <property type="entry name" value="Protein kinase-like (PK-like)"/>
    <property type="match status" value="1"/>
</dbReference>
<dbReference type="Gene3D" id="1.10.510.10">
    <property type="entry name" value="Transferase(Phosphotransferase) domain 1"/>
    <property type="match status" value="1"/>
</dbReference>
<comment type="subcellular location">
    <subcellularLocation>
        <location evidence="1">Cytoplasmic vesicle</location>
        <location evidence="1">Clathrin-coated vesicle</location>
    </subcellularLocation>
</comment>
<dbReference type="Gene3D" id="3.90.190.10">
    <property type="entry name" value="Protein tyrosine phosphatase superfamily"/>
    <property type="match status" value="1"/>
</dbReference>
<dbReference type="SUPFAM" id="SSF46565">
    <property type="entry name" value="Chaperone J-domain"/>
    <property type="match status" value="1"/>
</dbReference>
<dbReference type="InterPro" id="IPR008271">
    <property type="entry name" value="Ser/Thr_kinase_AS"/>
</dbReference>
<evidence type="ECO:0000313" key="7">
    <source>
        <dbReference type="WBParaSite" id="SMUV_0000646801-mRNA-1"/>
    </source>
</evidence>
<dbReference type="Gene3D" id="2.60.40.1110">
    <property type="match status" value="1"/>
</dbReference>
<dbReference type="GO" id="GO:0005524">
    <property type="term" value="F:ATP binding"/>
    <property type="evidence" value="ECO:0007669"/>
    <property type="project" value="InterPro"/>
</dbReference>
<feature type="compositionally biased region" description="Polar residues" evidence="3">
    <location>
        <begin position="1042"/>
        <end position="1067"/>
    </location>
</feature>
<proteinExistence type="predicted"/>
<sequence length="1217" mass="135660">MSDLLRSAFNYFNFQPQTGSPVLIGKTDHPLVGSVVEVGTYVIKIRSLIAEGGYALVFSGQDSQGCWYALKRQLAADKDAADAIVREIEFLRMLSGHPSIIKFYQAAQVASRENHGRNEYLLLTELCTGGNVVELLQKGPLSVSQVAKIFHSTCQALRHMHLRNLPVTHRDLKVENLLFDGTGKVKLCDFGSATTDIVKPDDTWSASKRVHLEEDLARFTTPMYRAPEVLDVYSNYVVGPPQDIWALGCVLYYLCYRRHPFEDSAKLRIINANYSFPDNDKSYRMFQPLIKGCLQIDPQKRLTIEEVSERIKQIAFSASIDVEQAVEGVNLSEHNLSTQPECFGTNDNFDHRQHHSDADYQQSSVGFGMATSKPLSYATRKGAPSKQEVSAQQQASAVLGVLKGQGLSWFKNIKDRTSAVAQTVQSTYGGRGPDVVFITSRIVVAPISEAIPDALASQAEEAMRTYILQRGIGRFAVYNLSSKRLRCEYSDRVNELPLPSQSSDVVPTLKVVLNICNNMVLYLQQSSTNFVLITGPECHCFLMVASLLLYGRLVTKPYMALQLIQSKRNLLTLPQSSHEILELLSTIVNCSPQQIRSVTHNRSILLHSLIFSPIPKFNIARTGCRPIIDVLAGGSKLFSTRASYEVLRSYDYSNCSEVEIELNNAVVTGEVQIIVRHARWSKVYGRTQEFFMFSLYFHSNFLDPNTHILQKRVGDLNINPEDESKFDHSFRVGVRLKVEDCDRGFNNSELPSFLGYDSARISNHILVSNFEEYDSIVNSYCHVNPTAASFNTPSSDKTLMSEVQHGSTDLISGVQEMKISSTQQSASAANFFSSLSWNDDNSSSCGTHPSEKVTPTIQETVTKEIEIPSVSKKRDVAEEYERIYGIRVDGNEIEDPDAELYKFDYEKKAGQVNCSKVSENPSLENVDLLGLENDNKSWSTSYNDCTEDGHAVDESFTDYTSCQSLSNDAVNDLLGTTSEIGVKNINNKADEDLLSWSSQSVTDRNMNMQRNVSAPSFSTTSTNKPTFDPFADFLATHPDPVSTPSNSKGESGQSSNKVAPNIQRPNYSRSHFDALSSIGGLKPKLNDNTFDDLLTPHGFTSSKSQKSISELRREEENKQMDPVSIKMRDWISGKEGNIRALLGSLNDVLWPDADKWVQPSMAELLTANQVKKYYRKACLVIHPDKQVGTENEDLARAIFTELNDAWSAFEAAGLPAL</sequence>
<dbReference type="PANTHER" id="PTHR22967">
    <property type="entry name" value="SERINE/THREONINE PROTEIN KINASE"/>
    <property type="match status" value="1"/>
</dbReference>
<feature type="domain" description="Protein kinase" evidence="4">
    <location>
        <begin position="43"/>
        <end position="316"/>
    </location>
</feature>
<dbReference type="Pfam" id="PF10409">
    <property type="entry name" value="PTEN_C2"/>
    <property type="match status" value="1"/>
</dbReference>
<keyword evidence="2" id="KW-0547">Nucleotide-binding</keyword>
<evidence type="ECO:0000256" key="1">
    <source>
        <dbReference type="ARBA" id="ARBA00004132"/>
    </source>
</evidence>
<feature type="region of interest" description="Disordered" evidence="3">
    <location>
        <begin position="1028"/>
        <end position="1067"/>
    </location>
</feature>
<dbReference type="PANTHER" id="PTHR22967:SF105">
    <property type="entry name" value="CYCLIN-G-ASSOCIATED KINASE"/>
    <property type="match status" value="1"/>
</dbReference>
<dbReference type="GO" id="GO:0004674">
    <property type="term" value="F:protein serine/threonine kinase activity"/>
    <property type="evidence" value="ECO:0007669"/>
    <property type="project" value="TreeGrafter"/>
</dbReference>
<evidence type="ECO:0000259" key="4">
    <source>
        <dbReference type="PROSITE" id="PS50011"/>
    </source>
</evidence>
<reference evidence="7" key="1">
    <citation type="submission" date="2016-04" db="UniProtKB">
        <authorList>
            <consortium name="WormBaseParasite"/>
        </authorList>
    </citation>
    <scope>IDENTIFICATION</scope>
</reference>